<dbReference type="EMBL" id="DS990137">
    <property type="protein sequence ID" value="EET24607.1"/>
    <property type="molecule type" value="Genomic_DNA"/>
</dbReference>
<name>A0A0X1L1Z7_VIBCO</name>
<dbReference type="AlphaFoldDB" id="A0A0X1L1Z7"/>
<organism evidence="2">
    <name type="scientific">Vibrio cholerae (strain MO10)</name>
    <dbReference type="NCBI Taxonomy" id="345072"/>
    <lineage>
        <taxon>Bacteria</taxon>
        <taxon>Pseudomonadati</taxon>
        <taxon>Pseudomonadota</taxon>
        <taxon>Gammaproteobacteria</taxon>
        <taxon>Vibrionales</taxon>
        <taxon>Vibrionaceae</taxon>
        <taxon>Vibrio</taxon>
    </lineage>
</organism>
<reference evidence="2" key="2">
    <citation type="submission" date="2008-07" db="EMBL/GenBank/DDBJ databases">
        <authorList>
            <consortium name="Broad Institute Genome Sequencing Platform"/>
            <person name="Colwell R."/>
            <person name="Grim C.J."/>
            <person name="Young S."/>
            <person name="Jaffe D."/>
            <person name="Gnerre S."/>
            <person name="Berlin A."/>
            <person name="Heiman D."/>
            <person name="Hepburn T."/>
            <person name="Shea T."/>
            <person name="Sykes S."/>
            <person name="Alvarado L."/>
            <person name="Kodira C."/>
            <person name="Heidelberg J."/>
            <person name="Lander E."/>
            <person name="Galagan J."/>
            <person name="Nusbaum C."/>
            <person name="Birren B."/>
        </authorList>
    </citation>
    <scope>NUCLEOTIDE SEQUENCE [LARGE SCALE GENOMIC DNA]</scope>
    <source>
        <strain evidence="2">MO10</strain>
    </source>
</reference>
<sequence length="45" mass="5103">MTVPLEAFVSFVAYCLAMIFQTHLLESHFTQKHQANTRPAPKAVK</sequence>
<reference evidence="2" key="1">
    <citation type="submission" date="2005-09" db="EMBL/GenBank/DDBJ databases">
        <title>Annotation of Vibrio cholerae MO10.</title>
        <authorList>
            <person name="Colwell R."/>
            <person name="Grim C.J."/>
            <person name="Young S."/>
            <person name="Jaffe D."/>
            <person name="Gnerre S."/>
            <person name="Berlin A."/>
            <person name="Heiman D."/>
            <person name="Hepburn T."/>
            <person name="Shea T."/>
            <person name="Sykes S."/>
            <person name="Yandava C."/>
            <person name="Alvarado L."/>
            <person name="Kodira C."/>
            <person name="Borodovsky M."/>
            <person name="Heidelberg J."/>
            <person name="Lander E."/>
            <person name="Galagan J."/>
            <person name="Nusbaum C."/>
            <person name="Birren B."/>
        </authorList>
    </citation>
    <scope>NUCLEOTIDE SEQUENCE [LARGE SCALE GENOMIC DNA]</scope>
    <source>
        <strain evidence="2">MO10</strain>
    </source>
</reference>
<keyword evidence="1" id="KW-0812">Transmembrane</keyword>
<proteinExistence type="predicted"/>
<gene>
    <name evidence="2" type="ORF">VchoM_02634</name>
</gene>
<dbReference type="HOGENOM" id="CLU_217697_0_0_6"/>
<accession>A0A0X1L1Z7</accession>
<dbReference type="Proteomes" id="UP000004687">
    <property type="component" value="Unassembled WGS sequence"/>
</dbReference>
<protein>
    <submittedName>
        <fullName evidence="2">Uncharacterized protein</fullName>
    </submittedName>
</protein>
<evidence type="ECO:0000313" key="2">
    <source>
        <dbReference type="EMBL" id="EET24607.1"/>
    </source>
</evidence>
<keyword evidence="1" id="KW-1133">Transmembrane helix</keyword>
<keyword evidence="1" id="KW-0472">Membrane</keyword>
<evidence type="ECO:0000256" key="1">
    <source>
        <dbReference type="SAM" id="Phobius"/>
    </source>
</evidence>
<feature type="transmembrane region" description="Helical" evidence="1">
    <location>
        <begin position="6"/>
        <end position="25"/>
    </location>
</feature>